<evidence type="ECO:0008006" key="4">
    <source>
        <dbReference type="Google" id="ProtNLM"/>
    </source>
</evidence>
<evidence type="ECO:0000256" key="1">
    <source>
        <dbReference type="SAM" id="MobiDB-lite"/>
    </source>
</evidence>
<keyword evidence="3" id="KW-1185">Reference proteome</keyword>
<proteinExistence type="predicted"/>
<dbReference type="EMBL" id="PTRA01000001">
    <property type="protein sequence ID" value="PQA59143.1"/>
    <property type="molecule type" value="Genomic_DNA"/>
</dbReference>
<reference evidence="3" key="1">
    <citation type="submission" date="2018-02" db="EMBL/GenBank/DDBJ databases">
        <title>Genome sequencing of Solimonas sp. HR-BB.</title>
        <authorList>
            <person name="Lee Y."/>
            <person name="Jeon C.O."/>
        </authorList>
    </citation>
    <scope>NUCLEOTIDE SEQUENCE [LARGE SCALE GENOMIC DNA]</scope>
    <source>
        <strain evidence="3">HR-U</strain>
    </source>
</reference>
<comment type="caution">
    <text evidence="2">The sequence shown here is derived from an EMBL/GenBank/DDBJ whole genome shotgun (WGS) entry which is preliminary data.</text>
</comment>
<sequence>MISNNNSVVGQFLGAGKIITSDKGYKSRVFWINLSDDPSRPNPCEFELRNDNVSLVNELKKDETLEASFRLNGFKWEKDGRSGVMTRLQVYRITKIDRTRVQAEAGQEPETGFTLKTEENQTEDLPF</sequence>
<protein>
    <recommendedName>
        <fullName evidence="4">DUF3127 domain-containing protein</fullName>
    </recommendedName>
</protein>
<dbReference type="RefSeq" id="WP_104710412.1">
    <property type="nucleotide sequence ID" value="NZ_PTRA01000001.1"/>
</dbReference>
<name>A0A2S7IN22_9BACT</name>
<accession>A0A2S7IN22</accession>
<dbReference type="Proteomes" id="UP000239590">
    <property type="component" value="Unassembled WGS sequence"/>
</dbReference>
<gene>
    <name evidence="2" type="ORF">C5O19_05670</name>
</gene>
<evidence type="ECO:0000313" key="3">
    <source>
        <dbReference type="Proteomes" id="UP000239590"/>
    </source>
</evidence>
<organism evidence="2 3">
    <name type="scientific">Siphonobacter curvatus</name>
    <dbReference type="NCBI Taxonomy" id="2094562"/>
    <lineage>
        <taxon>Bacteria</taxon>
        <taxon>Pseudomonadati</taxon>
        <taxon>Bacteroidota</taxon>
        <taxon>Cytophagia</taxon>
        <taxon>Cytophagales</taxon>
        <taxon>Cytophagaceae</taxon>
        <taxon>Siphonobacter</taxon>
    </lineage>
</organism>
<dbReference type="AlphaFoldDB" id="A0A2S7IN22"/>
<dbReference type="OrthoDB" id="598142at2"/>
<dbReference type="Pfam" id="PF11325">
    <property type="entry name" value="DUF3127"/>
    <property type="match status" value="1"/>
</dbReference>
<dbReference type="InterPro" id="IPR021474">
    <property type="entry name" value="DUF3127"/>
</dbReference>
<feature type="region of interest" description="Disordered" evidence="1">
    <location>
        <begin position="100"/>
        <end position="127"/>
    </location>
</feature>
<evidence type="ECO:0000313" key="2">
    <source>
        <dbReference type="EMBL" id="PQA59143.1"/>
    </source>
</evidence>